<organism evidence="2 4">
    <name type="scientific">Brenneria nigrifluens DSM 30175 = ATCC 13028</name>
    <dbReference type="NCBI Taxonomy" id="1121120"/>
    <lineage>
        <taxon>Bacteria</taxon>
        <taxon>Pseudomonadati</taxon>
        <taxon>Pseudomonadota</taxon>
        <taxon>Gammaproteobacteria</taxon>
        <taxon>Enterobacterales</taxon>
        <taxon>Pectobacteriaceae</taxon>
        <taxon>Brenneria</taxon>
    </lineage>
</organism>
<dbReference type="Pfam" id="PF04233">
    <property type="entry name" value="Phage_Mu_F"/>
    <property type="match status" value="1"/>
</dbReference>
<reference evidence="3 5" key="2">
    <citation type="submission" date="2018-11" db="EMBL/GenBank/DDBJ databases">
        <title>Genome sequences of Brenneria nigrifluens and Brenneria rubrifaciens.</title>
        <authorList>
            <person name="Poret-Peterson A.T."/>
            <person name="McClean A.E."/>
            <person name="Kluepfel D.A."/>
        </authorList>
    </citation>
    <scope>NUCLEOTIDE SEQUENCE [LARGE SCALE GENOMIC DNA]</scope>
    <source>
        <strain evidence="3 5">ATCC 13028</strain>
    </source>
</reference>
<evidence type="ECO:0000313" key="4">
    <source>
        <dbReference type="Proteomes" id="UP000295985"/>
    </source>
</evidence>
<dbReference type="RefSeq" id="WP_009113939.1">
    <property type="nucleotide sequence ID" value="NZ_CP034036.1"/>
</dbReference>
<evidence type="ECO:0000313" key="5">
    <source>
        <dbReference type="Proteomes" id="UP000303847"/>
    </source>
</evidence>
<feature type="domain" description="Phage head morphogenesis" evidence="1">
    <location>
        <begin position="59"/>
        <end position="190"/>
    </location>
</feature>
<reference evidence="2 4" key="1">
    <citation type="submission" date="2018-04" db="EMBL/GenBank/DDBJ databases">
        <title>Brenneria corticis sp.nov.</title>
        <authorList>
            <person name="Li Y."/>
        </authorList>
    </citation>
    <scope>NUCLEOTIDE SEQUENCE [LARGE SCALE GENOMIC DNA]</scope>
    <source>
        <strain evidence="2 4">LMG 2694</strain>
    </source>
</reference>
<evidence type="ECO:0000313" key="2">
    <source>
        <dbReference type="EMBL" id="PWC25994.1"/>
    </source>
</evidence>
<name>A0A2U1UWD6_9GAMM</name>
<dbReference type="NCBIfam" id="TIGR01641">
    <property type="entry name" value="phageSPP1_gp7"/>
    <property type="match status" value="1"/>
</dbReference>
<evidence type="ECO:0000313" key="3">
    <source>
        <dbReference type="EMBL" id="QCR05623.1"/>
    </source>
</evidence>
<dbReference type="AlphaFoldDB" id="A0A2U1UWD6"/>
<dbReference type="EMBL" id="CP034036">
    <property type="protein sequence ID" value="QCR05623.1"/>
    <property type="molecule type" value="Genomic_DNA"/>
</dbReference>
<dbReference type="InterPro" id="IPR006528">
    <property type="entry name" value="Phage_head_morphogenesis_dom"/>
</dbReference>
<dbReference type="Proteomes" id="UP000303847">
    <property type="component" value="Chromosome"/>
</dbReference>
<proteinExistence type="predicted"/>
<protein>
    <submittedName>
        <fullName evidence="2">Phage head morphogenesis protein</fullName>
    </submittedName>
</protein>
<keyword evidence="5" id="KW-1185">Reference proteome</keyword>
<dbReference type="OrthoDB" id="9813502at2"/>
<dbReference type="Proteomes" id="UP000295985">
    <property type="component" value="Unassembled WGS sequence"/>
</dbReference>
<gene>
    <name evidence="2" type="ORF">DDT54_01320</name>
    <name evidence="3" type="ORF">EH206_16400</name>
</gene>
<accession>A0A2U1UWD6</accession>
<evidence type="ECO:0000259" key="1">
    <source>
        <dbReference type="Pfam" id="PF04233"/>
    </source>
</evidence>
<sequence length="273" mass="31274">MSATATELAYCMTLPPKRAIGYLQSKGYAISWDWEEVWQDAHARAFTVAKVTRLDILEDIRRALQETLDEGKTDRWFHKELEPVLQKKGWWGPRDTTDPVTGEPITVQQGSRWRLDTIFRTNMSVLYSSGRWAAQMENIDDRPYGMYSAIRDNHTRKSHLALHGMVFRLDDPFWQAFYPPNGWRCRCSVIALSQQDIERRGLKIASSIKAMGWELKLVSEKTGEMQQVATFNTGTTKVSTDIGWSYAPGASYRPDLARYQGNLSSLAKQELKS</sequence>
<dbReference type="EMBL" id="QDKK01000001">
    <property type="protein sequence ID" value="PWC25994.1"/>
    <property type="molecule type" value="Genomic_DNA"/>
</dbReference>